<gene>
    <name evidence="2" type="ORF">PHMEG_00040603</name>
</gene>
<dbReference type="AlphaFoldDB" id="A0A225UCP5"/>
<feature type="compositionally biased region" description="Basic and acidic residues" evidence="1">
    <location>
        <begin position="59"/>
        <end position="85"/>
    </location>
</feature>
<protein>
    <submittedName>
        <fullName evidence="2">Reverse transcriptase</fullName>
    </submittedName>
</protein>
<proteinExistence type="predicted"/>
<comment type="caution">
    <text evidence="2">The sequence shown here is derived from an EMBL/GenBank/DDBJ whole genome shotgun (WGS) entry which is preliminary data.</text>
</comment>
<evidence type="ECO:0000256" key="1">
    <source>
        <dbReference type="SAM" id="MobiDB-lite"/>
    </source>
</evidence>
<keyword evidence="2" id="KW-0808">Transferase</keyword>
<evidence type="ECO:0000313" key="3">
    <source>
        <dbReference type="Proteomes" id="UP000198211"/>
    </source>
</evidence>
<feature type="region of interest" description="Disordered" evidence="1">
    <location>
        <begin position="1"/>
        <end position="137"/>
    </location>
</feature>
<evidence type="ECO:0000313" key="2">
    <source>
        <dbReference type="EMBL" id="OWY90997.1"/>
    </source>
</evidence>
<organism evidence="2 3">
    <name type="scientific">Phytophthora megakarya</name>
    <dbReference type="NCBI Taxonomy" id="4795"/>
    <lineage>
        <taxon>Eukaryota</taxon>
        <taxon>Sar</taxon>
        <taxon>Stramenopiles</taxon>
        <taxon>Oomycota</taxon>
        <taxon>Peronosporomycetes</taxon>
        <taxon>Peronosporales</taxon>
        <taxon>Peronosporaceae</taxon>
        <taxon>Phytophthora</taxon>
    </lineage>
</organism>
<reference evidence="3" key="1">
    <citation type="submission" date="2017-03" db="EMBL/GenBank/DDBJ databases">
        <title>Phytopthora megakarya and P. palmivora, two closely related causual agents of cacao black pod achieved similar genome size and gene model numbers by different mechanisms.</title>
        <authorList>
            <person name="Ali S."/>
            <person name="Shao J."/>
            <person name="Larry D.J."/>
            <person name="Kronmiller B."/>
            <person name="Shen D."/>
            <person name="Strem M.D."/>
            <person name="Melnick R.L."/>
            <person name="Guiltinan M.J."/>
            <person name="Tyler B.M."/>
            <person name="Meinhardt L.W."/>
            <person name="Bailey B.A."/>
        </authorList>
    </citation>
    <scope>NUCLEOTIDE SEQUENCE [LARGE SCALE GENOMIC DNA]</scope>
    <source>
        <strain evidence="3">zdho120</strain>
    </source>
</reference>
<name>A0A225UCP5_9STRA</name>
<sequence length="219" mass="23915">MEDPVEPRSNVDIDPRIEAEFLDPERGCPSTPTTSPDADRYLSTDAEGGGICESIPDQATDRTDTKDIKTGNQTDIKDIESKTEHQTQIQLNQAQIKLDPGEEPDAKLPICPTEGVGKRDPPAEGATATTPQDAEDDEEIYYHDSGDLSAEDLEGNLAVLSEIRITTTAKVSIEDLQVGDSGSATPEEIERLRQIIWKKRHLLIDKGNALPPCGQGRRV</sequence>
<keyword evidence="3" id="KW-1185">Reference proteome</keyword>
<keyword evidence="2" id="KW-0695">RNA-directed DNA polymerase</keyword>
<dbReference type="GO" id="GO:0003964">
    <property type="term" value="F:RNA-directed DNA polymerase activity"/>
    <property type="evidence" value="ECO:0007669"/>
    <property type="project" value="UniProtKB-KW"/>
</dbReference>
<dbReference type="EMBL" id="NBNE01021334">
    <property type="protein sequence ID" value="OWY90997.1"/>
    <property type="molecule type" value="Genomic_DNA"/>
</dbReference>
<dbReference type="Proteomes" id="UP000198211">
    <property type="component" value="Unassembled WGS sequence"/>
</dbReference>
<accession>A0A225UCP5</accession>
<keyword evidence="2" id="KW-0548">Nucleotidyltransferase</keyword>
<feature type="compositionally biased region" description="Basic and acidic residues" evidence="1">
    <location>
        <begin position="1"/>
        <end position="26"/>
    </location>
</feature>
<feature type="compositionally biased region" description="Polar residues" evidence="1">
    <location>
        <begin position="86"/>
        <end position="95"/>
    </location>
</feature>